<dbReference type="AlphaFoldDB" id="A0A7J6D6K0"/>
<name>A0A7J6D6K0_9TELE</name>
<dbReference type="InterPro" id="IPR001304">
    <property type="entry name" value="C-type_lectin-like"/>
</dbReference>
<dbReference type="InterPro" id="IPR016186">
    <property type="entry name" value="C-type_lectin-like/link_sf"/>
</dbReference>
<evidence type="ECO:0000259" key="3">
    <source>
        <dbReference type="PROSITE" id="PS50041"/>
    </source>
</evidence>
<accession>A0A7J6D6K0</accession>
<dbReference type="PANTHER" id="PTHR45784:SF3">
    <property type="entry name" value="C-TYPE LECTIN DOMAIN FAMILY 4 MEMBER K-LIKE-RELATED"/>
    <property type="match status" value="1"/>
</dbReference>
<keyword evidence="5" id="KW-1185">Reference proteome</keyword>
<dbReference type="InterPro" id="IPR016187">
    <property type="entry name" value="CTDL_fold"/>
</dbReference>
<dbReference type="InterPro" id="IPR018378">
    <property type="entry name" value="C-type_lectin_CS"/>
</dbReference>
<dbReference type="PROSITE" id="PS50041">
    <property type="entry name" value="C_TYPE_LECTIN_2"/>
    <property type="match status" value="6"/>
</dbReference>
<dbReference type="Pfam" id="PF00059">
    <property type="entry name" value="Lectin_C"/>
    <property type="match status" value="6"/>
</dbReference>
<evidence type="ECO:0000256" key="2">
    <source>
        <dbReference type="SAM" id="SignalP"/>
    </source>
</evidence>
<dbReference type="SUPFAM" id="SSF56436">
    <property type="entry name" value="C-type lectin-like"/>
    <property type="match status" value="6"/>
</dbReference>
<dbReference type="Gene3D" id="3.10.100.10">
    <property type="entry name" value="Mannose-Binding Protein A, subunit A"/>
    <property type="match status" value="6"/>
</dbReference>
<reference evidence="4 5" key="1">
    <citation type="submission" date="2020-04" db="EMBL/GenBank/DDBJ databases">
        <title>Chromosome-level genome assembly of a cyprinid fish Onychostoma macrolepis by integration of Nanopore Sequencing, Bionano and Hi-C technology.</title>
        <authorList>
            <person name="Wang D."/>
        </authorList>
    </citation>
    <scope>NUCLEOTIDE SEQUENCE [LARGE SCALE GENOMIC DNA]</scope>
    <source>
        <strain evidence="4">SWU-2019</strain>
        <tissue evidence="4">Muscle</tissue>
    </source>
</reference>
<evidence type="ECO:0000313" key="5">
    <source>
        <dbReference type="Proteomes" id="UP000579812"/>
    </source>
</evidence>
<protein>
    <recommendedName>
        <fullName evidence="3">C-type lectin domain-containing protein</fullName>
    </recommendedName>
</protein>
<dbReference type="EMBL" id="JAAMOB010000004">
    <property type="protein sequence ID" value="KAF4114897.1"/>
    <property type="molecule type" value="Genomic_DNA"/>
</dbReference>
<keyword evidence="2" id="KW-0732">Signal</keyword>
<feature type="domain" description="C-type lectin" evidence="3">
    <location>
        <begin position="122"/>
        <end position="224"/>
    </location>
</feature>
<dbReference type="PANTHER" id="PTHR45784">
    <property type="entry name" value="C-TYPE LECTIN DOMAIN FAMILY 20 MEMBER A-RELATED"/>
    <property type="match status" value="1"/>
</dbReference>
<sequence length="717" mass="82832">MVLLPALLLLWVVPLSSTDRLRKKFYLHKFMQKNDAVTACRHDYTDLVTIYDEEENTMQTKFLVSGSNCSWIRANACTWSNGDNVTFINLPRNFTEERCCGALTTGGTWECFTCSSKMYFMCYKQSNPILIPENKTWFEAQRYCKNNHSNLVSIRNEMENEQVREAVNGSNSVWIGLQYNYKVAWSDGGPSDYKQDAKGVCFTFLSNCPTNSSNTSDQKTCAPLCYKRFIYVSEDEMPWKDALNHCNNHQKTAGLLRIESKDDQRETERELKRQNISGPVWVGLRQSRLFGFWIWSNGLYVGPWTNWKEGSKPSHQKSQHCGALENANVISPADTGLNALNITIMLLRVLLLLCAFPPSTAKGRLRQFYKGLKDVQRMDAVNECRTNYTDLVTVYDQQDNMELSKLLISPPSIPSGWIGAHIVQPSKKWSNGDEVTYEKDFQMDCWETCCAAMKPDGNWESLQCKEKRQFMCYKQDVGRASYNYMLIPENKTWFEAQLYCRENHTDLASIRNEEENKRVMEARGKDRPPCWIGLLKDSVEWNDGGQSAYRNWTSEHLQSKHPEVFMSSHQTVSWSKINTGAYYPLCYKSLIHVSEDEMSWERALDYCNTQQNTTRLLCIESKDDQIEMERELKRQNISGPVWVGLRQSRLFGFWIWSNGLNVGPWTNWKEGSAPEHLISEHCGAIEKVNGQYKWCDKDCRSEFQVLCEGKQTTVLTS</sequence>
<proteinExistence type="predicted"/>
<evidence type="ECO:0000256" key="1">
    <source>
        <dbReference type="ARBA" id="ARBA00023157"/>
    </source>
</evidence>
<keyword evidence="1" id="KW-1015">Disulfide bond</keyword>
<evidence type="ECO:0000313" key="4">
    <source>
        <dbReference type="EMBL" id="KAF4114897.1"/>
    </source>
</evidence>
<dbReference type="PROSITE" id="PS00615">
    <property type="entry name" value="C_TYPE_LECTIN_1"/>
    <property type="match status" value="2"/>
</dbReference>
<feature type="signal peptide" evidence="2">
    <location>
        <begin position="1"/>
        <end position="18"/>
    </location>
</feature>
<feature type="domain" description="C-type lectin" evidence="3">
    <location>
        <begin position="34"/>
        <end position="123"/>
    </location>
</feature>
<comment type="caution">
    <text evidence="4">The sequence shown here is derived from an EMBL/GenBank/DDBJ whole genome shotgun (WGS) entry which is preliminary data.</text>
</comment>
<feature type="domain" description="C-type lectin" evidence="3">
    <location>
        <begin position="225"/>
        <end position="324"/>
    </location>
</feature>
<organism evidence="4 5">
    <name type="scientific">Onychostoma macrolepis</name>
    <dbReference type="NCBI Taxonomy" id="369639"/>
    <lineage>
        <taxon>Eukaryota</taxon>
        <taxon>Metazoa</taxon>
        <taxon>Chordata</taxon>
        <taxon>Craniata</taxon>
        <taxon>Vertebrata</taxon>
        <taxon>Euteleostomi</taxon>
        <taxon>Actinopterygii</taxon>
        <taxon>Neopterygii</taxon>
        <taxon>Teleostei</taxon>
        <taxon>Ostariophysi</taxon>
        <taxon>Cypriniformes</taxon>
        <taxon>Cyprinidae</taxon>
        <taxon>Acrossocheilinae</taxon>
        <taxon>Onychostoma</taxon>
    </lineage>
</organism>
<feature type="domain" description="C-type lectin" evidence="3">
    <location>
        <begin position="582"/>
        <end position="708"/>
    </location>
</feature>
<feature type="domain" description="C-type lectin" evidence="3">
    <location>
        <begin position="379"/>
        <end position="473"/>
    </location>
</feature>
<feature type="chain" id="PRO_5029462188" description="C-type lectin domain-containing protein" evidence="2">
    <location>
        <begin position="19"/>
        <end position="717"/>
    </location>
</feature>
<gene>
    <name evidence="4" type="ORF">G5714_005120</name>
</gene>
<dbReference type="SMART" id="SM00034">
    <property type="entry name" value="CLECT"/>
    <property type="match status" value="6"/>
</dbReference>
<feature type="domain" description="C-type lectin" evidence="3">
    <location>
        <begin position="479"/>
        <end position="575"/>
    </location>
</feature>
<dbReference type="Proteomes" id="UP000579812">
    <property type="component" value="Unassembled WGS sequence"/>
</dbReference>
<dbReference type="CDD" id="cd00037">
    <property type="entry name" value="CLECT"/>
    <property type="match status" value="2"/>
</dbReference>